<organism evidence="1">
    <name type="scientific">uncultured Desulfobacterium sp</name>
    <dbReference type="NCBI Taxonomy" id="201089"/>
    <lineage>
        <taxon>Bacteria</taxon>
        <taxon>Pseudomonadati</taxon>
        <taxon>Thermodesulfobacteriota</taxon>
        <taxon>Desulfobacteria</taxon>
        <taxon>Desulfobacterales</taxon>
        <taxon>Desulfobacteriaceae</taxon>
        <taxon>Desulfobacterium</taxon>
        <taxon>environmental samples</taxon>
    </lineage>
</organism>
<name>E1Y9A4_9BACT</name>
<protein>
    <submittedName>
        <fullName evidence="1">Uncharacterized protein</fullName>
    </submittedName>
</protein>
<evidence type="ECO:0000313" key="1">
    <source>
        <dbReference type="EMBL" id="CBX27148.1"/>
    </source>
</evidence>
<accession>E1Y9A4</accession>
<sequence length="75" mass="8542">MAYTPELSMQSSTLLRRISWALGVPMTKGIEMVFDYLPQILDRKKVCDACRDKSKCAGCAFNSHSQNEKEITIRE</sequence>
<dbReference type="EMBL" id="FR695864">
    <property type="protein sequence ID" value="CBX27148.1"/>
    <property type="molecule type" value="Genomic_DNA"/>
</dbReference>
<reference evidence="1" key="1">
    <citation type="journal article" date="2011" name="Environ. Microbiol.">
        <title>Genomic insights into the metabolic potential of the polycyclic aromatic hydrocarbon degrading sulfate-reducing Deltaproteobacterium N47.</title>
        <authorList>
            <person name="Bergmann F."/>
            <person name="Selesi D."/>
            <person name="Weinmaier T."/>
            <person name="Tischler P."/>
            <person name="Rattei T."/>
            <person name="Meckenstock R.U."/>
        </authorList>
    </citation>
    <scope>NUCLEOTIDE SEQUENCE</scope>
</reference>
<dbReference type="AlphaFoldDB" id="E1Y9A4"/>
<proteinExistence type="predicted"/>
<gene>
    <name evidence="1" type="ORF">N47_A11770</name>
</gene>